<protein>
    <submittedName>
        <fullName evidence="1">Uncharacterized protein</fullName>
    </submittedName>
</protein>
<evidence type="ECO:0000313" key="1">
    <source>
        <dbReference type="EMBL" id="ONU77788.1"/>
    </source>
</evidence>
<name>A0A1V2VX68_9BURK</name>
<reference evidence="1 2" key="1">
    <citation type="submission" date="2016-08" db="EMBL/GenBank/DDBJ databases">
        <authorList>
            <person name="Seilhamer J.J."/>
        </authorList>
    </citation>
    <scope>NUCLEOTIDE SEQUENCE [LARGE SCALE GENOMIC DNA]</scope>
    <source>
        <strain evidence="1 2">VC14762</strain>
    </source>
</reference>
<accession>A0A1V2VX68</accession>
<dbReference type="AlphaFoldDB" id="A0A1V2VX68"/>
<proteinExistence type="predicted"/>
<sequence>MKMDTKTKTYIGAAVIAAGLAGTVIGNTLSAKPTKDQVRAALYEQCVNSSAYAPKASNTDDSLHCNRRSIDLMVAVLYNDSYMPPIDVAKYEAALDKYKHHN</sequence>
<gene>
    <name evidence="1" type="ORF">A8E72_30860</name>
</gene>
<dbReference type="Proteomes" id="UP000188543">
    <property type="component" value="Unassembled WGS sequence"/>
</dbReference>
<evidence type="ECO:0000313" key="2">
    <source>
        <dbReference type="Proteomes" id="UP000188543"/>
    </source>
</evidence>
<comment type="caution">
    <text evidence="1">The sequence shown here is derived from an EMBL/GenBank/DDBJ whole genome shotgun (WGS) entry which is preliminary data.</text>
</comment>
<organism evidence="1 2">
    <name type="scientific">Burkholderia cenocepacia</name>
    <dbReference type="NCBI Taxonomy" id="95486"/>
    <lineage>
        <taxon>Bacteria</taxon>
        <taxon>Pseudomonadati</taxon>
        <taxon>Pseudomonadota</taxon>
        <taxon>Betaproteobacteria</taxon>
        <taxon>Burkholderiales</taxon>
        <taxon>Burkholderiaceae</taxon>
        <taxon>Burkholderia</taxon>
        <taxon>Burkholderia cepacia complex</taxon>
    </lineage>
</organism>
<dbReference type="EMBL" id="MUTJ01000092">
    <property type="protein sequence ID" value="ONU77788.1"/>
    <property type="molecule type" value="Genomic_DNA"/>
</dbReference>
<dbReference type="RefSeq" id="WP_077176667.1">
    <property type="nucleotide sequence ID" value="NZ_MUTB01000063.1"/>
</dbReference>